<dbReference type="GO" id="GO:0090729">
    <property type="term" value="F:toxin activity"/>
    <property type="evidence" value="ECO:0007669"/>
    <property type="project" value="UniProtKB-KW"/>
</dbReference>
<evidence type="ECO:0000313" key="12">
    <source>
        <dbReference type="EMBL" id="CAF1389981.1"/>
    </source>
</evidence>
<dbReference type="PROSITE" id="PS51996">
    <property type="entry name" value="TR_MART"/>
    <property type="match status" value="1"/>
</dbReference>
<keyword evidence="7" id="KW-0548">Nucleotidyltransferase</keyword>
<evidence type="ECO:0000256" key="9">
    <source>
        <dbReference type="ARBA" id="ARBA00047597"/>
    </source>
</evidence>
<sequence>MAAAIGINTNTRYLDAGEEPNQVLLPISGYAKEPLLPLEVALQPISKLLDDLDMMVYTAKRNSKTPADGLTTNESAAIHLYTMQWKEPNLSLYTKLNSILRSERREPLKPWFRYMKLILTALYKLPSVKGVVWRGVRGDLSDQYNDDHIWWGFSSCTESMAVMKQFVGNSGVRTLFNIECINGKAIQAHSFFKKENEILLLPGTYMRVVSKWSPAKDLYIIQLRETPAPHPYLEPPFSSASTAVFTTTASPTTNKTTGARGRLMLKKRDSRPLKKHNPPISKEESSSILKENDPLILKENDPPILKEKDTPILKEKDPPILKENYPPITCAASNKQLRKHFFVHFYDLY</sequence>
<evidence type="ECO:0000256" key="3">
    <source>
        <dbReference type="ARBA" id="ARBA00022525"/>
    </source>
</evidence>
<keyword evidence="10" id="KW-0520">NAD</keyword>
<keyword evidence="6 10" id="KW-0808">Transferase</keyword>
<dbReference type="AlphaFoldDB" id="A0A818JKF1"/>
<evidence type="ECO:0000313" key="14">
    <source>
        <dbReference type="Proteomes" id="UP000663881"/>
    </source>
</evidence>
<dbReference type="GO" id="GO:0005576">
    <property type="term" value="C:extracellular region"/>
    <property type="evidence" value="ECO:0007669"/>
    <property type="project" value="UniProtKB-SubCell"/>
</dbReference>
<dbReference type="PANTHER" id="PTHR10339">
    <property type="entry name" value="ADP-RIBOSYLTRANSFERASE"/>
    <property type="match status" value="1"/>
</dbReference>
<dbReference type="InterPro" id="IPR000768">
    <property type="entry name" value="ART"/>
</dbReference>
<evidence type="ECO:0000256" key="8">
    <source>
        <dbReference type="ARBA" id="ARBA00023026"/>
    </source>
</evidence>
<feature type="region of interest" description="Disordered" evidence="11">
    <location>
        <begin position="269"/>
        <end position="289"/>
    </location>
</feature>
<keyword evidence="8" id="KW-0843">Virulence</keyword>
<keyword evidence="4" id="KW-0800">Toxin</keyword>
<evidence type="ECO:0000256" key="1">
    <source>
        <dbReference type="ARBA" id="ARBA00004613"/>
    </source>
</evidence>
<comment type="caution">
    <text evidence="13">The sequence shown here is derived from an EMBL/GenBank/DDBJ whole genome shotgun (WGS) entry which is preliminary data.</text>
</comment>
<evidence type="ECO:0000256" key="10">
    <source>
        <dbReference type="RuleBase" id="RU361228"/>
    </source>
</evidence>
<evidence type="ECO:0000256" key="4">
    <source>
        <dbReference type="ARBA" id="ARBA00022656"/>
    </source>
</evidence>
<keyword evidence="10" id="KW-0521">NADP</keyword>
<dbReference type="GO" id="GO:0016779">
    <property type="term" value="F:nucleotidyltransferase activity"/>
    <property type="evidence" value="ECO:0007669"/>
    <property type="project" value="UniProtKB-KW"/>
</dbReference>
<dbReference type="EC" id="2.4.2.31" evidence="10"/>
<comment type="catalytic activity">
    <reaction evidence="9 10">
        <text>L-arginyl-[protein] + NAD(+) = N(omega)-(ADP-D-ribosyl)-L-arginyl-[protein] + nicotinamide + H(+)</text>
        <dbReference type="Rhea" id="RHEA:19149"/>
        <dbReference type="Rhea" id="RHEA-COMP:10532"/>
        <dbReference type="Rhea" id="RHEA-COMP:15087"/>
        <dbReference type="ChEBI" id="CHEBI:15378"/>
        <dbReference type="ChEBI" id="CHEBI:17154"/>
        <dbReference type="ChEBI" id="CHEBI:29965"/>
        <dbReference type="ChEBI" id="CHEBI:57540"/>
        <dbReference type="ChEBI" id="CHEBI:142554"/>
        <dbReference type="EC" id="2.4.2.31"/>
    </reaction>
</comment>
<accession>A0A818JKF1</accession>
<dbReference type="OrthoDB" id="10039883at2759"/>
<dbReference type="GO" id="GO:0106274">
    <property type="term" value="F:NAD+-protein-arginine ADP-ribosyltransferase activity"/>
    <property type="evidence" value="ECO:0007669"/>
    <property type="project" value="UniProtKB-EC"/>
</dbReference>
<dbReference type="EMBL" id="CAJOAY010000114">
    <property type="protein sequence ID" value="CAF3543549.1"/>
    <property type="molecule type" value="Genomic_DNA"/>
</dbReference>
<comment type="subcellular location">
    <subcellularLocation>
        <location evidence="1">Secreted</location>
    </subcellularLocation>
</comment>
<dbReference type="Proteomes" id="UP000663881">
    <property type="component" value="Unassembled WGS sequence"/>
</dbReference>
<keyword evidence="5 10" id="KW-0328">Glycosyltransferase</keyword>
<keyword evidence="3" id="KW-0964">Secreted</keyword>
<dbReference type="Gene3D" id="3.90.176.10">
    <property type="entry name" value="Toxin ADP-ribosyltransferase, Chain A, domain 1"/>
    <property type="match status" value="1"/>
</dbReference>
<dbReference type="Pfam" id="PF01129">
    <property type="entry name" value="ART"/>
    <property type="match status" value="1"/>
</dbReference>
<evidence type="ECO:0000256" key="6">
    <source>
        <dbReference type="ARBA" id="ARBA00022679"/>
    </source>
</evidence>
<protein>
    <recommendedName>
        <fullName evidence="10">NAD(P)(+)--arginine ADP-ribosyltransferase</fullName>
        <ecNumber evidence="10">2.4.2.31</ecNumber>
    </recommendedName>
    <alternativeName>
        <fullName evidence="10">Mono(ADP-ribosyl)transferase</fullName>
    </alternativeName>
</protein>
<dbReference type="EMBL" id="CAJNON010000840">
    <property type="protein sequence ID" value="CAF1389981.1"/>
    <property type="molecule type" value="Genomic_DNA"/>
</dbReference>
<dbReference type="SUPFAM" id="SSF56399">
    <property type="entry name" value="ADP-ribosylation"/>
    <property type="match status" value="1"/>
</dbReference>
<dbReference type="GO" id="GO:0003950">
    <property type="term" value="F:NAD+ poly-ADP-ribosyltransferase activity"/>
    <property type="evidence" value="ECO:0007669"/>
    <property type="project" value="TreeGrafter"/>
</dbReference>
<evidence type="ECO:0000256" key="7">
    <source>
        <dbReference type="ARBA" id="ARBA00022695"/>
    </source>
</evidence>
<evidence type="ECO:0000256" key="11">
    <source>
        <dbReference type="SAM" id="MobiDB-lite"/>
    </source>
</evidence>
<dbReference type="PANTHER" id="PTHR10339:SF25">
    <property type="entry name" value="SECRETED EXOENZYME S"/>
    <property type="match status" value="1"/>
</dbReference>
<comment type="similarity">
    <text evidence="2 10">Belongs to the Arg-specific ADP-ribosyltransferase family.</text>
</comment>
<evidence type="ECO:0000313" key="13">
    <source>
        <dbReference type="EMBL" id="CAF3543549.1"/>
    </source>
</evidence>
<organism evidence="13 14">
    <name type="scientific">Adineta steineri</name>
    <dbReference type="NCBI Taxonomy" id="433720"/>
    <lineage>
        <taxon>Eukaryota</taxon>
        <taxon>Metazoa</taxon>
        <taxon>Spiralia</taxon>
        <taxon>Gnathifera</taxon>
        <taxon>Rotifera</taxon>
        <taxon>Eurotatoria</taxon>
        <taxon>Bdelloidea</taxon>
        <taxon>Adinetida</taxon>
        <taxon>Adinetidae</taxon>
        <taxon>Adineta</taxon>
    </lineage>
</organism>
<name>A0A818JKF1_9BILA</name>
<dbReference type="InterPro" id="IPR050999">
    <property type="entry name" value="ADP-ribosyltransferase_ARG"/>
</dbReference>
<dbReference type="Proteomes" id="UP000663891">
    <property type="component" value="Unassembled WGS sequence"/>
</dbReference>
<reference evidence="13" key="1">
    <citation type="submission" date="2021-02" db="EMBL/GenBank/DDBJ databases">
        <authorList>
            <person name="Nowell W R."/>
        </authorList>
    </citation>
    <scope>NUCLEOTIDE SEQUENCE</scope>
</reference>
<evidence type="ECO:0000256" key="5">
    <source>
        <dbReference type="ARBA" id="ARBA00022676"/>
    </source>
</evidence>
<gene>
    <name evidence="13" type="ORF">OKA104_LOCUS3722</name>
    <name evidence="12" type="ORF">VCS650_LOCUS35892</name>
</gene>
<evidence type="ECO:0000256" key="2">
    <source>
        <dbReference type="ARBA" id="ARBA00009558"/>
    </source>
</evidence>
<proteinExistence type="inferred from homology"/>